<evidence type="ECO:0000256" key="2">
    <source>
        <dbReference type="ARBA" id="ARBA00006871"/>
    </source>
</evidence>
<evidence type="ECO:0000256" key="3">
    <source>
        <dbReference type="ARBA" id="ARBA00022525"/>
    </source>
</evidence>
<dbReference type="PROSITE" id="PS00861">
    <property type="entry name" value="GALANIN"/>
    <property type="match status" value="1"/>
</dbReference>
<name>A0A2P4T3Z6_BAMTH</name>
<keyword evidence="9" id="KW-1185">Reference proteome</keyword>
<dbReference type="GO" id="GO:0030141">
    <property type="term" value="C:secretory granule"/>
    <property type="evidence" value="ECO:0007669"/>
    <property type="project" value="TreeGrafter"/>
</dbReference>
<dbReference type="OrthoDB" id="8721537at2759"/>
<dbReference type="PANTHER" id="PTHR16839:SF1">
    <property type="entry name" value="GALANIN PEPTIDES"/>
    <property type="match status" value="1"/>
</dbReference>
<keyword evidence="6" id="KW-0732">Signal</keyword>
<evidence type="ECO:0000256" key="1">
    <source>
        <dbReference type="ARBA" id="ARBA00004613"/>
    </source>
</evidence>
<dbReference type="Pfam" id="PF01296">
    <property type="entry name" value="Galanin"/>
    <property type="match status" value="1"/>
</dbReference>
<evidence type="ECO:0000313" key="8">
    <source>
        <dbReference type="EMBL" id="POI31054.1"/>
    </source>
</evidence>
<dbReference type="Proteomes" id="UP000237246">
    <property type="component" value="Unassembled WGS sequence"/>
</dbReference>
<keyword evidence="5" id="KW-0527">Neuropeptide</keyword>
<dbReference type="EMBL" id="PPHD01009761">
    <property type="protein sequence ID" value="POI31054.1"/>
    <property type="molecule type" value="Genomic_DNA"/>
</dbReference>
<evidence type="ECO:0000259" key="7">
    <source>
        <dbReference type="PROSITE" id="PS00861"/>
    </source>
</evidence>
<evidence type="ECO:0000313" key="9">
    <source>
        <dbReference type="Proteomes" id="UP000237246"/>
    </source>
</evidence>
<dbReference type="PANTHER" id="PTHR16839">
    <property type="entry name" value="GALANIN"/>
    <property type="match status" value="1"/>
</dbReference>
<dbReference type="GO" id="GO:0005615">
    <property type="term" value="C:extracellular space"/>
    <property type="evidence" value="ECO:0007669"/>
    <property type="project" value="TreeGrafter"/>
</dbReference>
<proteinExistence type="inferred from homology"/>
<feature type="chain" id="PRO_5015173052" description="Galanin domain-containing protein" evidence="6">
    <location>
        <begin position="24"/>
        <end position="88"/>
    </location>
</feature>
<comment type="subcellular location">
    <subcellularLocation>
        <location evidence="1">Secreted</location>
    </subcellularLocation>
</comment>
<comment type="caution">
    <text evidence="8">The sequence shown here is derived from an EMBL/GenBank/DDBJ whole genome shotgun (WGS) entry which is preliminary data.</text>
</comment>
<dbReference type="AlphaFoldDB" id="A0A2P4T3Z6"/>
<protein>
    <recommendedName>
        <fullName evidence="7">Galanin domain-containing protein</fullName>
    </recommendedName>
</protein>
<organism evidence="8 9">
    <name type="scientific">Bambusicola thoracicus</name>
    <name type="common">Chinese bamboo-partridge</name>
    <name type="synonym">Perdix thoracica</name>
    <dbReference type="NCBI Taxonomy" id="9083"/>
    <lineage>
        <taxon>Eukaryota</taxon>
        <taxon>Metazoa</taxon>
        <taxon>Chordata</taxon>
        <taxon>Craniata</taxon>
        <taxon>Vertebrata</taxon>
        <taxon>Euteleostomi</taxon>
        <taxon>Archelosauria</taxon>
        <taxon>Archosauria</taxon>
        <taxon>Dinosauria</taxon>
        <taxon>Saurischia</taxon>
        <taxon>Theropoda</taxon>
        <taxon>Coelurosauria</taxon>
        <taxon>Aves</taxon>
        <taxon>Neognathae</taxon>
        <taxon>Galloanserae</taxon>
        <taxon>Galliformes</taxon>
        <taxon>Phasianidae</taxon>
        <taxon>Perdicinae</taxon>
        <taxon>Bambusicola</taxon>
    </lineage>
</organism>
<dbReference type="GO" id="GO:0005184">
    <property type="term" value="F:neuropeptide hormone activity"/>
    <property type="evidence" value="ECO:0007669"/>
    <property type="project" value="TreeGrafter"/>
</dbReference>
<dbReference type="InterPro" id="IPR008175">
    <property type="entry name" value="Galanin_pre"/>
</dbReference>
<evidence type="ECO:0000256" key="6">
    <source>
        <dbReference type="SAM" id="SignalP"/>
    </source>
</evidence>
<gene>
    <name evidence="8" type="ORF">CIB84_005194</name>
</gene>
<evidence type="ECO:0000256" key="5">
    <source>
        <dbReference type="ARBA" id="ARBA00023320"/>
    </source>
</evidence>
<feature type="signal peptide" evidence="6">
    <location>
        <begin position="1"/>
        <end position="23"/>
    </location>
</feature>
<reference evidence="8 9" key="1">
    <citation type="submission" date="2018-01" db="EMBL/GenBank/DDBJ databases">
        <title>Comparison of the Chinese Bamboo Partridge and Red Junglefowl genome sequences highlights the importance of demography in genome evolution.</title>
        <authorList>
            <person name="Tiley G.P."/>
            <person name="Kimball R.T."/>
            <person name="Braun E.L."/>
            <person name="Burleigh J.G."/>
        </authorList>
    </citation>
    <scope>NUCLEOTIDE SEQUENCE [LARGE SCALE GENOMIC DNA]</scope>
    <source>
        <strain evidence="8">RTK389</strain>
        <tissue evidence="8">Blood</tissue>
    </source>
</reference>
<dbReference type="GO" id="GO:0007218">
    <property type="term" value="P:neuropeptide signaling pathway"/>
    <property type="evidence" value="ECO:0007669"/>
    <property type="project" value="UniProtKB-KW"/>
</dbReference>
<feature type="domain" description="Galanin" evidence="7">
    <location>
        <begin position="33"/>
        <end position="45"/>
    </location>
</feature>
<keyword evidence="3" id="KW-0964">Secreted</keyword>
<accession>A0A2P4T3Z6</accession>
<dbReference type="InterPro" id="IPR008174">
    <property type="entry name" value="Galanin"/>
</dbReference>
<comment type="similarity">
    <text evidence="2">Belongs to the galanin family.</text>
</comment>
<sequence>MQRCVGFLFLSLILCAALSETFGLVLSAKEKRGWTLNSAGYLLGPRRIDHLLMIKEMPIARGREEAPGACKIVYMNNLQKCICSLLFK</sequence>
<dbReference type="GO" id="GO:0031763">
    <property type="term" value="F:galanin receptor binding"/>
    <property type="evidence" value="ECO:0007669"/>
    <property type="project" value="TreeGrafter"/>
</dbReference>
<keyword evidence="4" id="KW-0372">Hormone</keyword>
<evidence type="ECO:0000256" key="4">
    <source>
        <dbReference type="ARBA" id="ARBA00022702"/>
    </source>
</evidence>